<dbReference type="InterPro" id="IPR011006">
    <property type="entry name" value="CheY-like_superfamily"/>
</dbReference>
<reference evidence="3" key="1">
    <citation type="submission" date="2022-06" db="EMBL/GenBank/DDBJ databases">
        <title>Sequencing the genomes of 1000 actinobacteria strains.</title>
        <authorList>
            <person name="Klenk H.-P."/>
        </authorList>
    </citation>
    <scope>NUCLEOTIDE SEQUENCE</scope>
    <source>
        <strain evidence="3">DSM 22016</strain>
    </source>
</reference>
<feature type="modified residue" description="4-aspartylphosphate" evidence="1">
    <location>
        <position position="56"/>
    </location>
</feature>
<keyword evidence="4" id="KW-1185">Reference proteome</keyword>
<evidence type="ECO:0000256" key="1">
    <source>
        <dbReference type="PROSITE-ProRule" id="PRU00169"/>
    </source>
</evidence>
<dbReference type="Gene3D" id="3.90.1200.10">
    <property type="match status" value="1"/>
</dbReference>
<keyword evidence="1" id="KW-0597">Phosphoprotein</keyword>
<dbReference type="SUPFAM" id="SSF52172">
    <property type="entry name" value="CheY-like"/>
    <property type="match status" value="1"/>
</dbReference>
<sequence length="468" mass="51040">MPNPIAVLVEDDPEQFEVTAGILTGGGFEVRGHQSMQAAAEALEANTDVVDLFVLDRRLPMLPAEVATDEVGDELLRRVRSEYPDARLIVFTGYASIRQMQQAMGGGGLLPANGSPAIDRVSVLEKSQTLEFRKQVVEYRELLQQLENIEIRSSMLHEMQPREKRILRRVAFEYRAISIEPTDLGGGLTGVAVWRCELTRLEGSVGTVVVKQSKKTIEPGGLPELLRRASVTTTVGTISGLMDGTLLTVLQVAAAKPVSLMSLLQSDPDLAAASVKDLLVELAGVGERDTTVTIASICGPLISWEDVASRAREFGIDVPSGDLVATTRIGMRHGDLHPGNILLDDGKPVLIDFDSSEFGSGLIDPITLALSTLVHPASPIRGERWPGREEIRAEFGRPDFAGTHSHNAWFATAFGWAELRRASEREYWALVLAYCIRQLGFDDVVSEDAVRERVIEIARLAAINLQSS</sequence>
<dbReference type="Pfam" id="PF01636">
    <property type="entry name" value="APH"/>
    <property type="match status" value="1"/>
</dbReference>
<dbReference type="Pfam" id="PF00072">
    <property type="entry name" value="Response_reg"/>
    <property type="match status" value="1"/>
</dbReference>
<proteinExistence type="predicted"/>
<evidence type="ECO:0000313" key="4">
    <source>
        <dbReference type="Proteomes" id="UP001139722"/>
    </source>
</evidence>
<dbReference type="InterPro" id="IPR011009">
    <property type="entry name" value="Kinase-like_dom_sf"/>
</dbReference>
<dbReference type="OrthoDB" id="9797603at2"/>
<name>A0A9X2GYG2_9MICO</name>
<evidence type="ECO:0000313" key="3">
    <source>
        <dbReference type="EMBL" id="MCP2369643.1"/>
    </source>
</evidence>
<dbReference type="Gene3D" id="3.40.50.2300">
    <property type="match status" value="1"/>
</dbReference>
<protein>
    <submittedName>
        <fullName evidence="3">CheY-like chemotaxis protein</fullName>
    </submittedName>
</protein>
<organism evidence="3 4">
    <name type="scientific">Agromyces terreus</name>
    <dbReference type="NCBI Taxonomy" id="424795"/>
    <lineage>
        <taxon>Bacteria</taxon>
        <taxon>Bacillati</taxon>
        <taxon>Actinomycetota</taxon>
        <taxon>Actinomycetes</taxon>
        <taxon>Micrococcales</taxon>
        <taxon>Microbacteriaceae</taxon>
        <taxon>Agromyces</taxon>
    </lineage>
</organism>
<dbReference type="InterPro" id="IPR002575">
    <property type="entry name" value="Aminoglycoside_PTrfase"/>
</dbReference>
<dbReference type="SUPFAM" id="SSF56112">
    <property type="entry name" value="Protein kinase-like (PK-like)"/>
    <property type="match status" value="1"/>
</dbReference>
<dbReference type="PROSITE" id="PS50110">
    <property type="entry name" value="RESPONSE_REGULATORY"/>
    <property type="match status" value="1"/>
</dbReference>
<dbReference type="GO" id="GO:0000160">
    <property type="term" value="P:phosphorelay signal transduction system"/>
    <property type="evidence" value="ECO:0007669"/>
    <property type="project" value="InterPro"/>
</dbReference>
<accession>A0A9X2GYG2</accession>
<dbReference type="EMBL" id="JAMZDY010000001">
    <property type="protein sequence ID" value="MCP2369643.1"/>
    <property type="molecule type" value="Genomic_DNA"/>
</dbReference>
<evidence type="ECO:0000259" key="2">
    <source>
        <dbReference type="PROSITE" id="PS50110"/>
    </source>
</evidence>
<dbReference type="RefSeq" id="WP_156999000.1">
    <property type="nucleotide sequence ID" value="NZ_BAAANU010000002.1"/>
</dbReference>
<dbReference type="CDD" id="cd00156">
    <property type="entry name" value="REC"/>
    <property type="match status" value="1"/>
</dbReference>
<dbReference type="AlphaFoldDB" id="A0A9X2GYG2"/>
<dbReference type="Proteomes" id="UP001139722">
    <property type="component" value="Unassembled WGS sequence"/>
</dbReference>
<feature type="domain" description="Response regulatory" evidence="2">
    <location>
        <begin position="5"/>
        <end position="127"/>
    </location>
</feature>
<comment type="caution">
    <text evidence="3">The sequence shown here is derived from an EMBL/GenBank/DDBJ whole genome shotgun (WGS) entry which is preliminary data.</text>
</comment>
<dbReference type="InterPro" id="IPR001789">
    <property type="entry name" value="Sig_transdc_resp-reg_receiver"/>
</dbReference>
<gene>
    <name evidence="3" type="ORF">BJ978_000319</name>
</gene>